<keyword evidence="3" id="KW-1185">Reference proteome</keyword>
<protein>
    <submittedName>
        <fullName evidence="2">Uncharacterized protein</fullName>
    </submittedName>
</protein>
<gene>
    <name evidence="2" type="ORF">ROHU_014637</name>
</gene>
<accession>A0A498NTB9</accession>
<sequence>MASSQPFSGVIYDKVNTFGLKLNSLSFCRDISLRSSGGDDIPLYVHPLYRGVLAPAGVFVAVSGRIHLDPQPTPPQHQAPRSAENLPDLPFGSTDLRLTRSQSVRTGDSGLKLLRFGTEANRSQKASENISDLHEEMLGAQVKFEMDKPRCSPAQSLVPTLLVQGRLNNPIITKQMSKFICKMPIAIADIEQNDFTLAATLNAAYALVPYAVTHALRAPEITQGSRRLRPSSPTARVLHICNRSCWHIKIAASGLCPVNPGAAEPLLPYLVSAEQTQLSGFLPSAPGAPWGRSIVAGRF</sequence>
<reference evidence="2 3" key="1">
    <citation type="submission" date="2018-03" db="EMBL/GenBank/DDBJ databases">
        <title>Draft genome sequence of Rohu Carp (Labeo rohita).</title>
        <authorList>
            <person name="Das P."/>
            <person name="Kushwaha B."/>
            <person name="Joshi C.G."/>
            <person name="Kumar D."/>
            <person name="Nagpure N.S."/>
            <person name="Sahoo L."/>
            <person name="Das S.P."/>
            <person name="Bit A."/>
            <person name="Patnaik S."/>
            <person name="Meher P.K."/>
            <person name="Jayasankar P."/>
            <person name="Koringa P.G."/>
            <person name="Patel N.V."/>
            <person name="Hinsu A.T."/>
            <person name="Kumar R."/>
            <person name="Pandey M."/>
            <person name="Agarwal S."/>
            <person name="Srivastava S."/>
            <person name="Singh M."/>
            <person name="Iquebal M.A."/>
            <person name="Jaiswal S."/>
            <person name="Angadi U.B."/>
            <person name="Kumar N."/>
            <person name="Raza M."/>
            <person name="Shah T.M."/>
            <person name="Rai A."/>
            <person name="Jena J.K."/>
        </authorList>
    </citation>
    <scope>NUCLEOTIDE SEQUENCE [LARGE SCALE GENOMIC DNA]</scope>
    <source>
        <strain evidence="2">DASCIFA01</strain>
        <tissue evidence="2">Testis</tissue>
    </source>
</reference>
<dbReference type="Proteomes" id="UP000290572">
    <property type="component" value="Unassembled WGS sequence"/>
</dbReference>
<proteinExistence type="predicted"/>
<evidence type="ECO:0000313" key="3">
    <source>
        <dbReference type="Proteomes" id="UP000290572"/>
    </source>
</evidence>
<feature type="region of interest" description="Disordered" evidence="1">
    <location>
        <begin position="69"/>
        <end position="93"/>
    </location>
</feature>
<dbReference type="EMBL" id="QBIY01011163">
    <property type="protein sequence ID" value="RXN34859.1"/>
    <property type="molecule type" value="Genomic_DNA"/>
</dbReference>
<dbReference type="AlphaFoldDB" id="A0A498NTB9"/>
<name>A0A498NTB9_LABRO</name>
<evidence type="ECO:0000313" key="2">
    <source>
        <dbReference type="EMBL" id="RXN34859.1"/>
    </source>
</evidence>
<organism evidence="2 3">
    <name type="scientific">Labeo rohita</name>
    <name type="common">Indian major carp</name>
    <name type="synonym">Cyprinus rohita</name>
    <dbReference type="NCBI Taxonomy" id="84645"/>
    <lineage>
        <taxon>Eukaryota</taxon>
        <taxon>Metazoa</taxon>
        <taxon>Chordata</taxon>
        <taxon>Craniata</taxon>
        <taxon>Vertebrata</taxon>
        <taxon>Euteleostomi</taxon>
        <taxon>Actinopterygii</taxon>
        <taxon>Neopterygii</taxon>
        <taxon>Teleostei</taxon>
        <taxon>Ostariophysi</taxon>
        <taxon>Cypriniformes</taxon>
        <taxon>Cyprinidae</taxon>
        <taxon>Labeoninae</taxon>
        <taxon>Labeonini</taxon>
        <taxon>Labeo</taxon>
    </lineage>
</organism>
<evidence type="ECO:0000256" key="1">
    <source>
        <dbReference type="SAM" id="MobiDB-lite"/>
    </source>
</evidence>
<comment type="caution">
    <text evidence="2">The sequence shown here is derived from an EMBL/GenBank/DDBJ whole genome shotgun (WGS) entry which is preliminary data.</text>
</comment>